<keyword evidence="7 8" id="KW-0066">ATP synthesis</keyword>
<dbReference type="PANTHER" id="PTHR13822">
    <property type="entry name" value="ATP SYNTHASE DELTA/EPSILON CHAIN"/>
    <property type="match status" value="1"/>
</dbReference>
<dbReference type="CDD" id="cd12152">
    <property type="entry name" value="F1-ATPase_delta"/>
    <property type="match status" value="1"/>
</dbReference>
<dbReference type="InterPro" id="IPR001469">
    <property type="entry name" value="ATP_synth_F1_dsu/esu"/>
</dbReference>
<evidence type="ECO:0000256" key="8">
    <source>
        <dbReference type="HAMAP-Rule" id="MF_00530"/>
    </source>
</evidence>
<keyword evidence="8" id="KW-0375">Hydrogen ion transport</keyword>
<dbReference type="EMBL" id="JAUDCK010000004">
    <property type="protein sequence ID" value="MDM8195132.1"/>
    <property type="molecule type" value="Genomic_DNA"/>
</dbReference>
<keyword evidence="8" id="KW-1003">Cell membrane</keyword>
<dbReference type="InterPro" id="IPR020547">
    <property type="entry name" value="ATP_synth_F1_esu_C"/>
</dbReference>
<dbReference type="Gene3D" id="2.60.15.10">
    <property type="entry name" value="F0F1 ATP synthase delta/epsilon subunit, N-terminal"/>
    <property type="match status" value="1"/>
</dbReference>
<keyword evidence="6 8" id="KW-0139">CF(1)</keyword>
<dbReference type="Pfam" id="PF02823">
    <property type="entry name" value="ATP-synt_DE_N"/>
    <property type="match status" value="1"/>
</dbReference>
<protein>
    <recommendedName>
        <fullName evidence="8">ATP synthase epsilon chain</fullName>
    </recommendedName>
    <alternativeName>
        <fullName evidence="8">ATP synthase F1 sector epsilon subunit</fullName>
    </alternativeName>
    <alternativeName>
        <fullName evidence="8">F-ATPase epsilon subunit</fullName>
    </alternativeName>
</protein>
<organism evidence="12 13">
    <name type="scientific">Massilimicrobiota timonensis</name>
    <dbReference type="NCBI Taxonomy" id="1776392"/>
    <lineage>
        <taxon>Bacteria</taxon>
        <taxon>Bacillati</taxon>
        <taxon>Bacillota</taxon>
        <taxon>Erysipelotrichia</taxon>
        <taxon>Erysipelotrichales</taxon>
        <taxon>Erysipelotrichaceae</taxon>
        <taxon>Massilimicrobiota</taxon>
    </lineage>
</organism>
<evidence type="ECO:0000313" key="13">
    <source>
        <dbReference type="Proteomes" id="UP001529275"/>
    </source>
</evidence>
<evidence type="ECO:0000313" key="12">
    <source>
        <dbReference type="EMBL" id="MDM8195132.1"/>
    </source>
</evidence>
<comment type="similarity">
    <text evidence="2 8 9">Belongs to the ATPase epsilon chain family.</text>
</comment>
<gene>
    <name evidence="8 12" type="primary">atpC</name>
    <name evidence="12" type="ORF">QUV98_02240</name>
</gene>
<dbReference type="InterPro" id="IPR036771">
    <property type="entry name" value="ATPsynth_dsu/esu_N"/>
</dbReference>
<dbReference type="Gene3D" id="1.20.5.440">
    <property type="entry name" value="ATP synthase delta/epsilon subunit, C-terminal domain"/>
    <property type="match status" value="1"/>
</dbReference>
<evidence type="ECO:0000256" key="4">
    <source>
        <dbReference type="ARBA" id="ARBA00023065"/>
    </source>
</evidence>
<proteinExistence type="inferred from homology"/>
<evidence type="ECO:0000259" key="11">
    <source>
        <dbReference type="Pfam" id="PF02823"/>
    </source>
</evidence>
<feature type="domain" description="ATP synthase epsilon subunit C-terminal" evidence="10">
    <location>
        <begin position="87"/>
        <end position="129"/>
    </location>
</feature>
<accession>A0ABT7UI16</accession>
<evidence type="ECO:0000256" key="7">
    <source>
        <dbReference type="ARBA" id="ARBA00023310"/>
    </source>
</evidence>
<comment type="caution">
    <text evidence="12">The sequence shown here is derived from an EMBL/GenBank/DDBJ whole genome shotgun (WGS) entry which is preliminary data.</text>
</comment>
<comment type="function">
    <text evidence="8">Produces ATP from ADP in the presence of a proton gradient across the membrane.</text>
</comment>
<dbReference type="Pfam" id="PF00401">
    <property type="entry name" value="ATP-synt_DE"/>
    <property type="match status" value="1"/>
</dbReference>
<dbReference type="RefSeq" id="WP_087245149.1">
    <property type="nucleotide sequence ID" value="NZ_JAUDCK010000004.1"/>
</dbReference>
<evidence type="ECO:0000256" key="5">
    <source>
        <dbReference type="ARBA" id="ARBA00023136"/>
    </source>
</evidence>
<keyword evidence="13" id="KW-1185">Reference proteome</keyword>
<keyword evidence="5 8" id="KW-0472">Membrane</keyword>
<dbReference type="NCBIfam" id="TIGR01216">
    <property type="entry name" value="ATP_synt_epsi"/>
    <property type="match status" value="1"/>
</dbReference>
<keyword evidence="3 8" id="KW-0813">Transport</keyword>
<name>A0ABT7UI16_9FIRM</name>
<dbReference type="InterPro" id="IPR020546">
    <property type="entry name" value="ATP_synth_F1_dsu/esu_N"/>
</dbReference>
<dbReference type="HAMAP" id="MF_00530">
    <property type="entry name" value="ATP_synth_epsil_bac"/>
    <property type="match status" value="1"/>
</dbReference>
<comment type="subcellular location">
    <subcellularLocation>
        <location evidence="1 8">Cell membrane</location>
        <topology evidence="1 8">Peripheral membrane protein</topology>
    </subcellularLocation>
</comment>
<comment type="subunit">
    <text evidence="8 9">F-type ATPases have 2 components, CF(1) - the catalytic core - and CF(0) - the membrane proton channel. CF(1) has five subunits: alpha(3), beta(3), gamma(1), delta(1), epsilon(1). CF(0) has three main subunits: a, b and c.</text>
</comment>
<evidence type="ECO:0000259" key="10">
    <source>
        <dbReference type="Pfam" id="PF00401"/>
    </source>
</evidence>
<evidence type="ECO:0000256" key="3">
    <source>
        <dbReference type="ARBA" id="ARBA00022448"/>
    </source>
</evidence>
<evidence type="ECO:0000256" key="9">
    <source>
        <dbReference type="RuleBase" id="RU003656"/>
    </source>
</evidence>
<dbReference type="SUPFAM" id="SSF46604">
    <property type="entry name" value="Epsilon subunit of F1F0-ATP synthase C-terminal domain"/>
    <property type="match status" value="1"/>
</dbReference>
<sequence length="135" mass="15134">MTTFKLKIVTPKGVYQEVDVEMLNLRTTTGQIGILAHHIPLASSIDISEMNYVDSHHNKHYFAIAGGFVYVGEEDTTIITSAIESSDEIDLLRAQNSKKRAEDRLKTPQDIDVLRAEIALKKAITRINVKTTHQT</sequence>
<evidence type="ECO:0000256" key="2">
    <source>
        <dbReference type="ARBA" id="ARBA00005712"/>
    </source>
</evidence>
<dbReference type="PANTHER" id="PTHR13822:SF10">
    <property type="entry name" value="ATP SYNTHASE EPSILON CHAIN, CHLOROPLASTIC"/>
    <property type="match status" value="1"/>
</dbReference>
<dbReference type="InterPro" id="IPR036794">
    <property type="entry name" value="ATP_F1_dsu/esu_C_sf"/>
</dbReference>
<keyword evidence="4 8" id="KW-0406">Ion transport</keyword>
<evidence type="ECO:0000256" key="1">
    <source>
        <dbReference type="ARBA" id="ARBA00004202"/>
    </source>
</evidence>
<reference evidence="13" key="1">
    <citation type="submission" date="2023-06" db="EMBL/GenBank/DDBJ databases">
        <title>Identification and characterization of horizontal gene transfer across gut microbiota members of farm animals based on homology search.</title>
        <authorList>
            <person name="Zeman M."/>
            <person name="Kubasova T."/>
            <person name="Jahodarova E."/>
            <person name="Nykrynova M."/>
            <person name="Rychlik I."/>
        </authorList>
    </citation>
    <scope>NUCLEOTIDE SEQUENCE [LARGE SCALE GENOMIC DNA]</scope>
    <source>
        <strain evidence="13">ET341</strain>
    </source>
</reference>
<dbReference type="Proteomes" id="UP001529275">
    <property type="component" value="Unassembled WGS sequence"/>
</dbReference>
<dbReference type="SUPFAM" id="SSF51344">
    <property type="entry name" value="Epsilon subunit of F1F0-ATP synthase N-terminal domain"/>
    <property type="match status" value="1"/>
</dbReference>
<feature type="domain" description="ATP synthase F1 complex delta/epsilon subunit N-terminal" evidence="11">
    <location>
        <begin position="4"/>
        <end position="81"/>
    </location>
</feature>
<evidence type="ECO:0000256" key="6">
    <source>
        <dbReference type="ARBA" id="ARBA00023196"/>
    </source>
</evidence>